<dbReference type="PANTHER" id="PTHR47660:SF3">
    <property type="entry name" value="FINGER DOMAIN PROTEIN, PUTATIVE (AFU_ORTHOLOGUE AFUA_4G03310)-RELATED"/>
    <property type="match status" value="1"/>
</dbReference>
<dbReference type="Proteomes" id="UP000297910">
    <property type="component" value="Unassembled WGS sequence"/>
</dbReference>
<proteinExistence type="predicted"/>
<dbReference type="GO" id="GO:0008270">
    <property type="term" value="F:zinc ion binding"/>
    <property type="evidence" value="ECO:0007669"/>
    <property type="project" value="InterPro"/>
</dbReference>
<dbReference type="AlphaFoldDB" id="A0A4Z1G2X4"/>
<dbReference type="CDD" id="cd00067">
    <property type="entry name" value="GAL4"/>
    <property type="match status" value="1"/>
</dbReference>
<comment type="caution">
    <text evidence="7">The sequence shown here is derived from an EMBL/GenBank/DDBJ whole genome shotgun (WGS) entry which is preliminary data.</text>
</comment>
<accession>A0A4Z1G2X4</accession>
<evidence type="ECO:0000313" key="7">
    <source>
        <dbReference type="EMBL" id="TGO28427.1"/>
    </source>
</evidence>
<dbReference type="InterPro" id="IPR036864">
    <property type="entry name" value="Zn2-C6_fun-type_DNA-bd_sf"/>
</dbReference>
<dbReference type="PANTHER" id="PTHR47660">
    <property type="entry name" value="TRANSCRIPTION FACTOR WITH C2H2 AND ZN(2)-CYS(6) DNA BINDING DOMAIN (EUROFUNG)-RELATED-RELATED"/>
    <property type="match status" value="1"/>
</dbReference>
<dbReference type="SMART" id="SM00066">
    <property type="entry name" value="GAL4"/>
    <property type="match status" value="1"/>
</dbReference>
<dbReference type="GO" id="GO:0000981">
    <property type="term" value="F:DNA-binding transcription factor activity, RNA polymerase II-specific"/>
    <property type="evidence" value="ECO:0007669"/>
    <property type="project" value="InterPro"/>
</dbReference>
<dbReference type="EMBL" id="PQXI01000028">
    <property type="protein sequence ID" value="TGO28427.1"/>
    <property type="molecule type" value="Genomic_DNA"/>
</dbReference>
<keyword evidence="3" id="KW-0805">Transcription regulation</keyword>
<name>A0A4Z1G2X4_9HELO</name>
<evidence type="ECO:0000256" key="2">
    <source>
        <dbReference type="ARBA" id="ARBA00022833"/>
    </source>
</evidence>
<evidence type="ECO:0000259" key="6">
    <source>
        <dbReference type="PROSITE" id="PS50048"/>
    </source>
</evidence>
<dbReference type="Gene3D" id="4.10.240.10">
    <property type="entry name" value="Zn(2)-C6 fungal-type DNA-binding domain"/>
    <property type="match status" value="1"/>
</dbReference>
<evidence type="ECO:0000256" key="5">
    <source>
        <dbReference type="ARBA" id="ARBA00023242"/>
    </source>
</evidence>
<keyword evidence="5" id="KW-0539">Nucleus</keyword>
<keyword evidence="4" id="KW-0804">Transcription</keyword>
<protein>
    <recommendedName>
        <fullName evidence="6">Zn(2)-C6 fungal-type domain-containing protein</fullName>
    </recommendedName>
</protein>
<reference evidence="7 8" key="1">
    <citation type="submission" date="2017-12" db="EMBL/GenBank/DDBJ databases">
        <title>Comparative genomics of Botrytis spp.</title>
        <authorList>
            <person name="Valero-Jimenez C.A."/>
            <person name="Tapia P."/>
            <person name="Veloso J."/>
            <person name="Silva-Moreno E."/>
            <person name="Staats M."/>
            <person name="Valdes J.H."/>
            <person name="Van Kan J.A.L."/>
        </authorList>
    </citation>
    <scope>NUCLEOTIDE SEQUENCE [LARGE SCALE GENOMIC DNA]</scope>
    <source>
        <strain evidence="7 8">Bp0003</strain>
    </source>
</reference>
<evidence type="ECO:0000256" key="3">
    <source>
        <dbReference type="ARBA" id="ARBA00023015"/>
    </source>
</evidence>
<dbReference type="PROSITE" id="PS50048">
    <property type="entry name" value="ZN2_CY6_FUNGAL_2"/>
    <property type="match status" value="1"/>
</dbReference>
<evidence type="ECO:0000313" key="8">
    <source>
        <dbReference type="Proteomes" id="UP000297910"/>
    </source>
</evidence>
<dbReference type="SUPFAM" id="SSF57701">
    <property type="entry name" value="Zn2/Cys6 DNA-binding domain"/>
    <property type="match status" value="1"/>
</dbReference>
<dbReference type="InterPro" id="IPR001138">
    <property type="entry name" value="Zn2Cys6_DnaBD"/>
</dbReference>
<keyword evidence="2" id="KW-0862">Zinc</keyword>
<evidence type="ECO:0000256" key="4">
    <source>
        <dbReference type="ARBA" id="ARBA00023163"/>
    </source>
</evidence>
<dbReference type="Pfam" id="PF00172">
    <property type="entry name" value="Zn_clus"/>
    <property type="match status" value="1"/>
</dbReference>
<keyword evidence="1" id="KW-0479">Metal-binding</keyword>
<sequence>MGPPHAFHPYSPPSHQSAFHEYQLNLRREEMELDTTEGKPGCLSCGAKFNHQSSLSRHLKNQCNKNQSRRRKACRQCVIHKTRCSLKRPTCSRCHVRDIPCEYAIPENPNTPANLRHDLSEIEKNLTSTTPLDISPIFRPQSLQSTFDPNPFDTFFSDVGNWSSMPPLDLDLYPQHMDHSGLSSFDREDGGISELGRLNNVPFIELQPSPESNSVALANHSMELIFRVFRTWPQMLAEGFQLPPIFHSTHFAQHDVLPRPLATCTTLVKMWHGQSVGAEEIVRKTIVSELNLIVDQPEELDETMLLAVLQAVVIYSIILLSPSKALQNSADDNEIVFQKVESLVWHVVRDGLFLKEERAQTRPCWEAWIHVASKRRAVLTLYLLHWAYSVLHKVQCFDCKDLGFMPAPAPKVLWQANTEQEWNTKYIHWLSRWSGRIYLQAEIGDILPGTTLNSRAEKWFGEVDEFGFIMASIVNATEFDPPSLKVLIQ</sequence>
<keyword evidence="8" id="KW-1185">Reference proteome</keyword>
<evidence type="ECO:0000256" key="1">
    <source>
        <dbReference type="ARBA" id="ARBA00022723"/>
    </source>
</evidence>
<organism evidence="7 8">
    <name type="scientific">Botrytis paeoniae</name>
    <dbReference type="NCBI Taxonomy" id="278948"/>
    <lineage>
        <taxon>Eukaryota</taxon>
        <taxon>Fungi</taxon>
        <taxon>Dikarya</taxon>
        <taxon>Ascomycota</taxon>
        <taxon>Pezizomycotina</taxon>
        <taxon>Leotiomycetes</taxon>
        <taxon>Helotiales</taxon>
        <taxon>Sclerotiniaceae</taxon>
        <taxon>Botrytis</taxon>
    </lineage>
</organism>
<gene>
    <name evidence="7" type="ORF">BPAE_0028g00760</name>
</gene>
<feature type="domain" description="Zn(2)-C6 fungal-type" evidence="6">
    <location>
        <begin position="73"/>
        <end position="103"/>
    </location>
</feature>